<feature type="transmembrane region" description="Helical" evidence="1">
    <location>
        <begin position="70"/>
        <end position="93"/>
    </location>
</feature>
<organism evidence="2 3">
    <name type="scientific">Pseudoalteromonas luteoviolacea S4060-1</name>
    <dbReference type="NCBI Taxonomy" id="1365257"/>
    <lineage>
        <taxon>Bacteria</taxon>
        <taxon>Pseudomonadati</taxon>
        <taxon>Pseudomonadota</taxon>
        <taxon>Gammaproteobacteria</taxon>
        <taxon>Alteromonadales</taxon>
        <taxon>Pseudoalteromonadaceae</taxon>
        <taxon>Pseudoalteromonas</taxon>
    </lineage>
</organism>
<evidence type="ECO:0000256" key="1">
    <source>
        <dbReference type="SAM" id="Phobius"/>
    </source>
</evidence>
<feature type="transmembrane region" description="Helical" evidence="1">
    <location>
        <begin position="43"/>
        <end position="63"/>
    </location>
</feature>
<dbReference type="PATRIC" id="fig|1365257.3.peg.4124"/>
<evidence type="ECO:0000313" key="3">
    <source>
        <dbReference type="Proteomes" id="UP000076661"/>
    </source>
</evidence>
<accession>A0A162C2P9</accession>
<proteinExistence type="predicted"/>
<reference evidence="2 3" key="1">
    <citation type="submission" date="2013-07" db="EMBL/GenBank/DDBJ databases">
        <title>Comparative Genomic and Metabolomic Analysis of Twelve Strains of Pseudoalteromonas luteoviolacea.</title>
        <authorList>
            <person name="Vynne N.G."/>
            <person name="Mansson M."/>
            <person name="Gram L."/>
        </authorList>
    </citation>
    <scope>NUCLEOTIDE SEQUENCE [LARGE SCALE GENOMIC DNA]</scope>
    <source>
        <strain evidence="2 3">S4060-1</strain>
    </source>
</reference>
<feature type="transmembrane region" description="Helical" evidence="1">
    <location>
        <begin position="99"/>
        <end position="121"/>
    </location>
</feature>
<dbReference type="RefSeq" id="WP_063382411.1">
    <property type="nucleotide sequence ID" value="NZ_AUXX01000045.1"/>
</dbReference>
<comment type="caution">
    <text evidence="2">The sequence shown here is derived from an EMBL/GenBank/DDBJ whole genome shotgun (WGS) entry which is preliminary data.</text>
</comment>
<name>A0A162C2P9_9GAMM</name>
<keyword evidence="1" id="KW-0472">Membrane</keyword>
<evidence type="ECO:0000313" key="2">
    <source>
        <dbReference type="EMBL" id="KZN61244.1"/>
    </source>
</evidence>
<keyword evidence="1" id="KW-0812">Transmembrane</keyword>
<dbReference type="AlphaFoldDB" id="A0A162C2P9"/>
<evidence type="ECO:0008006" key="4">
    <source>
        <dbReference type="Google" id="ProtNLM"/>
    </source>
</evidence>
<dbReference type="Proteomes" id="UP000076661">
    <property type="component" value="Unassembled WGS sequence"/>
</dbReference>
<gene>
    <name evidence="2" type="ORF">N478_04065</name>
</gene>
<sequence>MIKFAQILSGLFVLILGSAALVTMLFPELINQPSGFNAVTNYGFTNLRTLGAPTLSLAVITAIGAYKKDWLLLLPASMYFFFNFFARTISTIIEGYEPVMLFGLVMTLTLFVLSQVALHGFRKSA</sequence>
<keyword evidence="1" id="KW-1133">Transmembrane helix</keyword>
<protein>
    <recommendedName>
        <fullName evidence="4">DUF4345 domain-containing protein</fullName>
    </recommendedName>
</protein>
<dbReference type="EMBL" id="AUXX01000045">
    <property type="protein sequence ID" value="KZN61244.1"/>
    <property type="molecule type" value="Genomic_DNA"/>
</dbReference>